<dbReference type="Proteomes" id="UP001145114">
    <property type="component" value="Unassembled WGS sequence"/>
</dbReference>
<gene>
    <name evidence="1" type="primary">ZW10</name>
    <name evidence="1" type="ORF">EV182_006285</name>
</gene>
<evidence type="ECO:0000313" key="1">
    <source>
        <dbReference type="EMBL" id="KAJ1677387.1"/>
    </source>
</evidence>
<accession>A0ACC1HMG5</accession>
<dbReference type="EMBL" id="JAMZIH010002533">
    <property type="protein sequence ID" value="KAJ1677387.1"/>
    <property type="molecule type" value="Genomic_DNA"/>
</dbReference>
<comment type="caution">
    <text evidence="1">The sequence shown here is derived from an EMBL/GenBank/DDBJ whole genome shotgun (WGS) entry which is preliminary data.</text>
</comment>
<sequence length="372" mass="40673">MVAILKFVLVHVFGPAAGDAGGARELMGRLGGRCAARLCQAIIRTHLYPAIPDTGHGLAAFYRELEEVRKFESRLADLGFLPSTKEEGEGQQQQQQQRDAQVEAMLGLAQLQLLSPDGRRPFTAFARDANMYYAIRRRDRAFSKMRELIEAGDFAEHVVGGDGTGKEGERLTEEWVLEALRRCVEDDKPVPKLLVAISSLATAAGQQPATVFPHCVVSQCAYEVAAHAYALLSEAFRLGGGAARTQLVLGAHALFDLFRVMRPAYHEAAFRKMPALAMTFFNDCLYLAHHSQLMAAVCEQLPPPRSGEAGARWTRTAVQLQHLAEVTLEAVLELEARTVIGLVPRLDGPSPGTEADCKRAALAVRQFASIIQ</sequence>
<protein>
    <submittedName>
        <fullName evidence="1">Centromere/kinetochore protein zw10</fullName>
    </submittedName>
</protein>
<feature type="non-terminal residue" evidence="1">
    <location>
        <position position="372"/>
    </location>
</feature>
<keyword evidence="2" id="KW-1185">Reference proteome</keyword>
<evidence type="ECO:0000313" key="2">
    <source>
        <dbReference type="Proteomes" id="UP001145114"/>
    </source>
</evidence>
<name>A0ACC1HMG5_9FUNG</name>
<proteinExistence type="predicted"/>
<reference evidence="1" key="1">
    <citation type="submission" date="2022-06" db="EMBL/GenBank/DDBJ databases">
        <title>Phylogenomic reconstructions and comparative analyses of Kickxellomycotina fungi.</title>
        <authorList>
            <person name="Reynolds N.K."/>
            <person name="Stajich J.E."/>
            <person name="Barry K."/>
            <person name="Grigoriev I.V."/>
            <person name="Crous P."/>
            <person name="Smith M.E."/>
        </authorList>
    </citation>
    <scope>NUCLEOTIDE SEQUENCE</scope>
    <source>
        <strain evidence="1">RSA 2271</strain>
    </source>
</reference>
<organism evidence="1 2">
    <name type="scientific">Spiromyces aspiralis</name>
    <dbReference type="NCBI Taxonomy" id="68401"/>
    <lineage>
        <taxon>Eukaryota</taxon>
        <taxon>Fungi</taxon>
        <taxon>Fungi incertae sedis</taxon>
        <taxon>Zoopagomycota</taxon>
        <taxon>Kickxellomycotina</taxon>
        <taxon>Kickxellomycetes</taxon>
        <taxon>Kickxellales</taxon>
        <taxon>Kickxellaceae</taxon>
        <taxon>Spiromyces</taxon>
    </lineage>
</organism>